<dbReference type="EMBL" id="CAUYUJ010015615">
    <property type="protein sequence ID" value="CAK0856223.1"/>
    <property type="molecule type" value="Genomic_DNA"/>
</dbReference>
<name>A0ABN9UE13_9DINO</name>
<feature type="region of interest" description="Disordered" evidence="1">
    <location>
        <begin position="137"/>
        <end position="167"/>
    </location>
</feature>
<evidence type="ECO:0000256" key="1">
    <source>
        <dbReference type="SAM" id="MobiDB-lite"/>
    </source>
</evidence>
<organism evidence="2 3">
    <name type="scientific">Prorocentrum cordatum</name>
    <dbReference type="NCBI Taxonomy" id="2364126"/>
    <lineage>
        <taxon>Eukaryota</taxon>
        <taxon>Sar</taxon>
        <taxon>Alveolata</taxon>
        <taxon>Dinophyceae</taxon>
        <taxon>Prorocentrales</taxon>
        <taxon>Prorocentraceae</taxon>
        <taxon>Prorocentrum</taxon>
    </lineage>
</organism>
<dbReference type="PANTHER" id="PTHR41747">
    <property type="entry name" value="CHROMOSOME UNDETERMINED SCAFFOLD_128, WHOLE GENOME SHOTGUN SEQUENCE"/>
    <property type="match status" value="1"/>
</dbReference>
<reference evidence="2" key="1">
    <citation type="submission" date="2023-10" db="EMBL/GenBank/DDBJ databases">
        <authorList>
            <person name="Chen Y."/>
            <person name="Shah S."/>
            <person name="Dougan E. K."/>
            <person name="Thang M."/>
            <person name="Chan C."/>
        </authorList>
    </citation>
    <scope>NUCLEOTIDE SEQUENCE [LARGE SCALE GENOMIC DNA]</scope>
</reference>
<comment type="caution">
    <text evidence="2">The sequence shown here is derived from an EMBL/GenBank/DDBJ whole genome shotgun (WGS) entry which is preliminary data.</text>
</comment>
<feature type="region of interest" description="Disordered" evidence="1">
    <location>
        <begin position="362"/>
        <end position="382"/>
    </location>
</feature>
<evidence type="ECO:0000313" key="2">
    <source>
        <dbReference type="EMBL" id="CAK0856223.1"/>
    </source>
</evidence>
<evidence type="ECO:0000313" key="3">
    <source>
        <dbReference type="Proteomes" id="UP001189429"/>
    </source>
</evidence>
<feature type="compositionally biased region" description="Basic and acidic residues" evidence="1">
    <location>
        <begin position="137"/>
        <end position="156"/>
    </location>
</feature>
<accession>A0ABN9UE13</accession>
<gene>
    <name evidence="2" type="ORF">PCOR1329_LOCUS46672</name>
</gene>
<keyword evidence="3" id="KW-1185">Reference proteome</keyword>
<feature type="compositionally biased region" description="Basic and acidic residues" evidence="1">
    <location>
        <begin position="226"/>
        <end position="236"/>
    </location>
</feature>
<protein>
    <submittedName>
        <fullName evidence="2">Uncharacterized protein</fullName>
    </submittedName>
</protein>
<feature type="region of interest" description="Disordered" evidence="1">
    <location>
        <begin position="226"/>
        <end position="299"/>
    </location>
</feature>
<feature type="compositionally biased region" description="Polar residues" evidence="1">
    <location>
        <begin position="362"/>
        <end position="372"/>
    </location>
</feature>
<proteinExistence type="predicted"/>
<dbReference type="PANTHER" id="PTHR41747:SF1">
    <property type="entry name" value="CHROMOSOME UNDETERMINED SCAFFOLD_128, WHOLE GENOME SHOTGUN SEQUENCE"/>
    <property type="match status" value="1"/>
</dbReference>
<sequence length="382" mass="42396">MADGGGAAEAAPPVSGLGNFKGVMLCNRPSDSANKPAASGADGTMPFKTTCSHTEREQLGLAPCRNFEPAVKKRGPSAALRRHVEWLKELQSEMREEREQFEIEDKDKEVRKQKMKAGIEKHRSAVKEMLAARSKLMDEEQRAVDKLKREQRESTKKPAVKPLWAMTETEKDEFEEEAADDLINFAEGLDFEKFVGDLEFRQGLEALKDRTGKLKKEQEAFKESLVRDFNVAHEEEQSTEPGSPRNLEDGIDGSSIAGSDAVSATSSRRRARAAARANLDGKAEWDNSTNAGDGPVVDERVRDEATMVLESNSQMRAVHSQASVQKMIQKVRAQQPLSLREQMEQDGQVAAPMVVASEDTLARQQKQVNPSQLPYLYRSPAV</sequence>
<dbReference type="Proteomes" id="UP001189429">
    <property type="component" value="Unassembled WGS sequence"/>
</dbReference>
<feature type="region of interest" description="Disordered" evidence="1">
    <location>
        <begin position="1"/>
        <end position="49"/>
    </location>
</feature>